<protein>
    <submittedName>
        <fullName evidence="2">Uncharacterized protein</fullName>
    </submittedName>
</protein>
<keyword evidence="1" id="KW-0812">Transmembrane</keyword>
<evidence type="ECO:0000313" key="2">
    <source>
        <dbReference type="EMBL" id="JAE00042.1"/>
    </source>
</evidence>
<reference evidence="2" key="2">
    <citation type="journal article" date="2015" name="Data Brief">
        <title>Shoot transcriptome of the giant reed, Arundo donax.</title>
        <authorList>
            <person name="Barrero R.A."/>
            <person name="Guerrero F.D."/>
            <person name="Moolhuijzen P."/>
            <person name="Goolsby J.A."/>
            <person name="Tidwell J."/>
            <person name="Bellgard S.E."/>
            <person name="Bellgard M.I."/>
        </authorList>
    </citation>
    <scope>NUCLEOTIDE SEQUENCE</scope>
    <source>
        <tissue evidence="2">Shoot tissue taken approximately 20 cm above the soil surface</tissue>
    </source>
</reference>
<dbReference type="AlphaFoldDB" id="A0A0A9EIY6"/>
<reference evidence="2" key="1">
    <citation type="submission" date="2014-09" db="EMBL/GenBank/DDBJ databases">
        <authorList>
            <person name="Magalhaes I.L.F."/>
            <person name="Oliveira U."/>
            <person name="Santos F.R."/>
            <person name="Vidigal T.H.D.A."/>
            <person name="Brescovit A.D."/>
            <person name="Santos A.J."/>
        </authorList>
    </citation>
    <scope>NUCLEOTIDE SEQUENCE</scope>
    <source>
        <tissue evidence="2">Shoot tissue taken approximately 20 cm above the soil surface</tissue>
    </source>
</reference>
<proteinExistence type="predicted"/>
<feature type="transmembrane region" description="Helical" evidence="1">
    <location>
        <begin position="35"/>
        <end position="53"/>
    </location>
</feature>
<keyword evidence="1" id="KW-1133">Transmembrane helix</keyword>
<dbReference type="EMBL" id="GBRH01197854">
    <property type="protein sequence ID" value="JAE00042.1"/>
    <property type="molecule type" value="Transcribed_RNA"/>
</dbReference>
<organism evidence="2">
    <name type="scientific">Arundo donax</name>
    <name type="common">Giant reed</name>
    <name type="synonym">Donax arundinaceus</name>
    <dbReference type="NCBI Taxonomy" id="35708"/>
    <lineage>
        <taxon>Eukaryota</taxon>
        <taxon>Viridiplantae</taxon>
        <taxon>Streptophyta</taxon>
        <taxon>Embryophyta</taxon>
        <taxon>Tracheophyta</taxon>
        <taxon>Spermatophyta</taxon>
        <taxon>Magnoliopsida</taxon>
        <taxon>Liliopsida</taxon>
        <taxon>Poales</taxon>
        <taxon>Poaceae</taxon>
        <taxon>PACMAD clade</taxon>
        <taxon>Arundinoideae</taxon>
        <taxon>Arundineae</taxon>
        <taxon>Arundo</taxon>
    </lineage>
</organism>
<evidence type="ECO:0000256" key="1">
    <source>
        <dbReference type="SAM" id="Phobius"/>
    </source>
</evidence>
<sequence>MNKAHHFLTSCCIVLSTTHFLIAILKIIINSSGLYMSNFFACADLIAILKIIINSSGLYMSKFFACAELIL</sequence>
<feature type="transmembrane region" description="Helical" evidence="1">
    <location>
        <begin position="7"/>
        <end position="29"/>
    </location>
</feature>
<accession>A0A0A9EIY6</accession>
<name>A0A0A9EIY6_ARUDO</name>
<keyword evidence="1" id="KW-0472">Membrane</keyword>